<dbReference type="InterPro" id="IPR000587">
    <property type="entry name" value="Creatinase_N"/>
</dbReference>
<name>A0A5D3WP37_9BACT</name>
<dbReference type="InterPro" id="IPR029149">
    <property type="entry name" value="Creatin/AminoP/Spt16_N"/>
</dbReference>
<accession>A0A5D3WP37</accession>
<dbReference type="Proteomes" id="UP000324159">
    <property type="component" value="Unassembled WGS sequence"/>
</dbReference>
<dbReference type="GO" id="GO:0008235">
    <property type="term" value="F:metalloexopeptidase activity"/>
    <property type="evidence" value="ECO:0007669"/>
    <property type="project" value="UniProtKB-ARBA"/>
</dbReference>
<feature type="domain" description="Peptidase M24" evidence="5">
    <location>
        <begin position="132"/>
        <end position="333"/>
    </location>
</feature>
<keyword evidence="1" id="KW-0645">Protease</keyword>
<dbReference type="CDD" id="cd01092">
    <property type="entry name" value="APP-like"/>
    <property type="match status" value="1"/>
</dbReference>
<evidence type="ECO:0000313" key="8">
    <source>
        <dbReference type="Proteomes" id="UP000324159"/>
    </source>
</evidence>
<evidence type="ECO:0000259" key="5">
    <source>
        <dbReference type="Pfam" id="PF00557"/>
    </source>
</evidence>
<feature type="domain" description="Creatinase N-terminal" evidence="6">
    <location>
        <begin position="3"/>
        <end position="123"/>
    </location>
</feature>
<dbReference type="AlphaFoldDB" id="A0A5D3WP37"/>
<gene>
    <name evidence="7" type="ORF">EDC39_101126</name>
</gene>
<comment type="caution">
    <text evidence="7">The sequence shown here is derived from an EMBL/GenBank/DDBJ whole genome shotgun (WGS) entry which is preliminary data.</text>
</comment>
<evidence type="ECO:0000256" key="1">
    <source>
        <dbReference type="ARBA" id="ARBA00022670"/>
    </source>
</evidence>
<dbReference type="OrthoDB" id="9806388at2"/>
<dbReference type="InterPro" id="IPR001131">
    <property type="entry name" value="Peptidase_M24B_aminopep-P_CS"/>
</dbReference>
<dbReference type="Pfam" id="PF00557">
    <property type="entry name" value="Peptidase_M24"/>
    <property type="match status" value="1"/>
</dbReference>
<dbReference type="InterPro" id="IPR050659">
    <property type="entry name" value="Peptidase_M24B"/>
</dbReference>
<keyword evidence="7" id="KW-0031">Aminopeptidase</keyword>
<evidence type="ECO:0000256" key="4">
    <source>
        <dbReference type="ARBA" id="ARBA00023049"/>
    </source>
</evidence>
<dbReference type="GO" id="GO:0004177">
    <property type="term" value="F:aminopeptidase activity"/>
    <property type="evidence" value="ECO:0007669"/>
    <property type="project" value="UniProtKB-KW"/>
</dbReference>
<dbReference type="Gene3D" id="3.40.350.10">
    <property type="entry name" value="Creatinase/prolidase N-terminal domain"/>
    <property type="match status" value="1"/>
</dbReference>
<evidence type="ECO:0000256" key="2">
    <source>
        <dbReference type="ARBA" id="ARBA00022723"/>
    </source>
</evidence>
<reference evidence="7 8" key="1">
    <citation type="submission" date="2019-07" db="EMBL/GenBank/DDBJ databases">
        <title>Genomic Encyclopedia of Type Strains, Phase IV (KMG-IV): sequencing the most valuable type-strain genomes for metagenomic binning, comparative biology and taxonomic classification.</title>
        <authorList>
            <person name="Goeker M."/>
        </authorList>
    </citation>
    <scope>NUCLEOTIDE SEQUENCE [LARGE SCALE GENOMIC DNA]</scope>
    <source>
        <strain evidence="7 8">SS015</strain>
    </source>
</reference>
<sequence>MLTSFLAENDLDGVVFFHLPNIRYLCGFTGTDGALVATPGRTVFLTDSRYTTQARRQVRADEVSEYRQKIEGVAEFLRETGVRRCGFEATTLAYGLWSKLREKVGSDCELVPLDDAVDRLRRIKSDVEVAALLRAAGLHRRAFDEVRTMIRPGVTERQIALELEISLKRFGAEEKAFDFIVASGERGAMPHGVASDRAIGEGELVTIDFGVRLDGYHSDETITLAVGEISSDLRRIYDIVLAAHDAALEAVTPGMSLRALDAVARDLIAAEGYGDFFGHGLGHGVGLEIHEYPAISPRAEGLVEAGMVLTIEPGIYVPGLGGVRIEDMVRVTDDGCEILTRLPKAFNRLV</sequence>
<dbReference type="GO" id="GO:0006508">
    <property type="term" value="P:proteolysis"/>
    <property type="evidence" value="ECO:0007669"/>
    <property type="project" value="UniProtKB-KW"/>
</dbReference>
<dbReference type="Pfam" id="PF01321">
    <property type="entry name" value="Creatinase_N"/>
    <property type="match status" value="1"/>
</dbReference>
<dbReference type="EMBL" id="VNIB01000001">
    <property type="protein sequence ID" value="TYO99966.1"/>
    <property type="molecule type" value="Genomic_DNA"/>
</dbReference>
<keyword evidence="3" id="KW-0378">Hydrolase</keyword>
<proteinExistence type="predicted"/>
<dbReference type="InterPro" id="IPR000994">
    <property type="entry name" value="Pept_M24"/>
</dbReference>
<dbReference type="PANTHER" id="PTHR46112">
    <property type="entry name" value="AMINOPEPTIDASE"/>
    <property type="match status" value="1"/>
</dbReference>
<evidence type="ECO:0000313" key="7">
    <source>
        <dbReference type="EMBL" id="TYO99966.1"/>
    </source>
</evidence>
<dbReference type="InterPro" id="IPR036005">
    <property type="entry name" value="Creatinase/aminopeptidase-like"/>
</dbReference>
<organism evidence="7 8">
    <name type="scientific">Geothermobacter ehrlichii</name>
    <dbReference type="NCBI Taxonomy" id="213224"/>
    <lineage>
        <taxon>Bacteria</taxon>
        <taxon>Pseudomonadati</taxon>
        <taxon>Thermodesulfobacteriota</taxon>
        <taxon>Desulfuromonadia</taxon>
        <taxon>Desulfuromonadales</taxon>
        <taxon>Geothermobacteraceae</taxon>
        <taxon>Geothermobacter</taxon>
    </lineage>
</organism>
<keyword evidence="8" id="KW-1185">Reference proteome</keyword>
<keyword evidence="4" id="KW-0482">Metalloprotease</keyword>
<evidence type="ECO:0000256" key="3">
    <source>
        <dbReference type="ARBA" id="ARBA00022801"/>
    </source>
</evidence>
<dbReference type="PROSITE" id="PS00491">
    <property type="entry name" value="PROLINE_PEPTIDASE"/>
    <property type="match status" value="1"/>
</dbReference>
<dbReference type="Gene3D" id="3.90.230.10">
    <property type="entry name" value="Creatinase/methionine aminopeptidase superfamily"/>
    <property type="match status" value="1"/>
</dbReference>
<dbReference type="RefSeq" id="WP_148894162.1">
    <property type="nucleotide sequence ID" value="NZ_VNIB01000001.1"/>
</dbReference>
<dbReference type="FunFam" id="3.90.230.10:FF:000014">
    <property type="entry name" value="Aminopeptidase P family protein"/>
    <property type="match status" value="1"/>
</dbReference>
<keyword evidence="2" id="KW-0479">Metal-binding</keyword>
<protein>
    <submittedName>
        <fullName evidence="7">Xaa-Pro aminopeptidase/Xaa-Pro dipeptidase</fullName>
    </submittedName>
</protein>
<dbReference type="PRINTS" id="PR00599">
    <property type="entry name" value="MAPEPTIDASE"/>
</dbReference>
<dbReference type="PANTHER" id="PTHR46112:SF3">
    <property type="entry name" value="AMINOPEPTIDASE YPDF"/>
    <property type="match status" value="1"/>
</dbReference>
<dbReference type="InterPro" id="IPR001714">
    <property type="entry name" value="Pept_M24_MAP"/>
</dbReference>
<dbReference type="SUPFAM" id="SSF55920">
    <property type="entry name" value="Creatinase/aminopeptidase"/>
    <property type="match status" value="1"/>
</dbReference>
<dbReference type="GO" id="GO:0046872">
    <property type="term" value="F:metal ion binding"/>
    <property type="evidence" value="ECO:0007669"/>
    <property type="project" value="UniProtKB-KW"/>
</dbReference>
<evidence type="ECO:0000259" key="6">
    <source>
        <dbReference type="Pfam" id="PF01321"/>
    </source>
</evidence>